<dbReference type="NCBIfam" id="TIGR04211">
    <property type="entry name" value="SH3_and_anchor"/>
    <property type="match status" value="1"/>
</dbReference>
<dbReference type="RefSeq" id="WP_149390621.1">
    <property type="nucleotide sequence ID" value="NZ_SMRS01000004.1"/>
</dbReference>
<protein>
    <submittedName>
        <fullName evidence="10">TIGR04211 family SH3 domain-containing protein</fullName>
    </submittedName>
</protein>
<feature type="transmembrane region" description="Helical" evidence="7">
    <location>
        <begin position="157"/>
        <end position="175"/>
    </location>
</feature>
<evidence type="ECO:0000256" key="3">
    <source>
        <dbReference type="ARBA" id="ARBA00022729"/>
    </source>
</evidence>
<keyword evidence="3 8" id="KW-0732">Signal</keyword>
<dbReference type="Proteomes" id="UP000325302">
    <property type="component" value="Unassembled WGS sequence"/>
</dbReference>
<accession>A0A5A9W674</accession>
<dbReference type="Pfam" id="PF08239">
    <property type="entry name" value="SH3_3"/>
    <property type="match status" value="1"/>
</dbReference>
<comment type="caution">
    <text evidence="10">The sequence shown here is derived from an EMBL/GenBank/DDBJ whole genome shotgun (WGS) entry which is preliminary data.</text>
</comment>
<dbReference type="InterPro" id="IPR016476">
    <property type="entry name" value="SH3_dom_pro"/>
</dbReference>
<keyword evidence="2 7" id="KW-0812">Transmembrane</keyword>
<feature type="coiled-coil region" evidence="6">
    <location>
        <begin position="83"/>
        <end position="152"/>
    </location>
</feature>
<name>A0A5A9W674_9GAMM</name>
<evidence type="ECO:0000313" key="11">
    <source>
        <dbReference type="Proteomes" id="UP000325302"/>
    </source>
</evidence>
<evidence type="ECO:0000256" key="6">
    <source>
        <dbReference type="SAM" id="Coils"/>
    </source>
</evidence>
<evidence type="ECO:0000256" key="5">
    <source>
        <dbReference type="ARBA" id="ARBA00023136"/>
    </source>
</evidence>
<evidence type="ECO:0000259" key="9">
    <source>
        <dbReference type="PROSITE" id="PS51781"/>
    </source>
</evidence>
<keyword evidence="11" id="KW-1185">Reference proteome</keyword>
<comment type="subcellular location">
    <subcellularLocation>
        <location evidence="1">Membrane</location>
        <topology evidence="1">Single-pass membrane protein</topology>
    </subcellularLocation>
</comment>
<feature type="domain" description="SH3b" evidence="9">
    <location>
        <begin position="16"/>
        <end position="84"/>
    </location>
</feature>
<sequence>MKKHLLCSLLLCLSASVQAQSTAHIADDVYVFMHGGPGTQYRITGRINSGEPVTILQRSQQYVEVRSSAGRSGWVAEEFVKAGESMQTRLPQLESELEQSRERLQRQNAEIETLNTQLENVSGNSRDYARQIEGLEAHIRQLEGEIANMDQSNLIRWLTHGGLVALGGVILGLLVPYMPKRRKRRDEWF</sequence>
<evidence type="ECO:0000256" key="2">
    <source>
        <dbReference type="ARBA" id="ARBA00022692"/>
    </source>
</evidence>
<evidence type="ECO:0000256" key="4">
    <source>
        <dbReference type="ARBA" id="ARBA00022989"/>
    </source>
</evidence>
<dbReference type="EMBL" id="SMRS01000004">
    <property type="protein sequence ID" value="KAA0875041.1"/>
    <property type="molecule type" value="Genomic_DNA"/>
</dbReference>
<feature type="chain" id="PRO_5022896173" evidence="8">
    <location>
        <begin position="20"/>
        <end position="189"/>
    </location>
</feature>
<dbReference type="InterPro" id="IPR003646">
    <property type="entry name" value="SH3-like_bac-type"/>
</dbReference>
<dbReference type="Gene3D" id="1.20.5.300">
    <property type="match status" value="1"/>
</dbReference>
<dbReference type="Gene3D" id="2.30.30.40">
    <property type="entry name" value="SH3 Domains"/>
    <property type="match status" value="1"/>
</dbReference>
<keyword evidence="5 7" id="KW-0472">Membrane</keyword>
<evidence type="ECO:0000256" key="8">
    <source>
        <dbReference type="SAM" id="SignalP"/>
    </source>
</evidence>
<dbReference type="AlphaFoldDB" id="A0A5A9W674"/>
<keyword evidence="4 7" id="KW-1133">Transmembrane helix</keyword>
<keyword evidence="6" id="KW-0175">Coiled coil</keyword>
<organism evidence="10 11">
    <name type="scientific">Nitrincola tapanii</name>
    <dbReference type="NCBI Taxonomy" id="1708751"/>
    <lineage>
        <taxon>Bacteria</taxon>
        <taxon>Pseudomonadati</taxon>
        <taxon>Pseudomonadota</taxon>
        <taxon>Gammaproteobacteria</taxon>
        <taxon>Oceanospirillales</taxon>
        <taxon>Oceanospirillaceae</taxon>
        <taxon>Nitrincola</taxon>
    </lineage>
</organism>
<dbReference type="GO" id="GO:0016020">
    <property type="term" value="C:membrane"/>
    <property type="evidence" value="ECO:0007669"/>
    <property type="project" value="UniProtKB-SubCell"/>
</dbReference>
<dbReference type="PIRSF" id="PIRSF006158">
    <property type="entry name" value="UCP006158_SH3"/>
    <property type="match status" value="1"/>
</dbReference>
<dbReference type="OrthoDB" id="9790951at2"/>
<dbReference type="SMART" id="SM00287">
    <property type="entry name" value="SH3b"/>
    <property type="match status" value="1"/>
</dbReference>
<proteinExistence type="predicted"/>
<evidence type="ECO:0000256" key="7">
    <source>
        <dbReference type="SAM" id="Phobius"/>
    </source>
</evidence>
<evidence type="ECO:0000256" key="1">
    <source>
        <dbReference type="ARBA" id="ARBA00004167"/>
    </source>
</evidence>
<reference evidence="10 11" key="1">
    <citation type="submission" date="2019-03" db="EMBL/GenBank/DDBJ databases">
        <title>Nitrincola sp. nov. isolated from an Indian soda lake.</title>
        <authorList>
            <person name="Joshi A."/>
            <person name="Thite S.V."/>
            <person name="Joseph N."/>
            <person name="Dhotre D."/>
            <person name="Moorthy M."/>
            <person name="Shouche Y.S."/>
        </authorList>
    </citation>
    <scope>NUCLEOTIDE SEQUENCE [LARGE SCALE GENOMIC DNA]</scope>
    <source>
        <strain evidence="10 11">MEB193</strain>
    </source>
</reference>
<gene>
    <name evidence="10" type="ORF">E1H14_06375</name>
</gene>
<feature type="signal peptide" evidence="8">
    <location>
        <begin position="1"/>
        <end position="19"/>
    </location>
</feature>
<evidence type="ECO:0000313" key="10">
    <source>
        <dbReference type="EMBL" id="KAA0875041.1"/>
    </source>
</evidence>
<dbReference type="PROSITE" id="PS51781">
    <property type="entry name" value="SH3B"/>
    <property type="match status" value="1"/>
</dbReference>